<gene>
    <name evidence="2" type="ORF">ODALV1_LOCUS31</name>
</gene>
<accession>A0ABP1PKL0</accession>
<feature type="transmembrane region" description="Helical" evidence="1">
    <location>
        <begin position="257"/>
        <end position="276"/>
    </location>
</feature>
<feature type="transmembrane region" description="Helical" evidence="1">
    <location>
        <begin position="81"/>
        <end position="99"/>
    </location>
</feature>
<keyword evidence="1" id="KW-0472">Membrane</keyword>
<proteinExistence type="predicted"/>
<evidence type="ECO:0000313" key="2">
    <source>
        <dbReference type="EMBL" id="CAL8067934.1"/>
    </source>
</evidence>
<evidence type="ECO:0008006" key="4">
    <source>
        <dbReference type="Google" id="ProtNLM"/>
    </source>
</evidence>
<keyword evidence="1" id="KW-1133">Transmembrane helix</keyword>
<evidence type="ECO:0000313" key="3">
    <source>
        <dbReference type="Proteomes" id="UP001642540"/>
    </source>
</evidence>
<dbReference type="Proteomes" id="UP001642540">
    <property type="component" value="Unassembled WGS sequence"/>
</dbReference>
<feature type="transmembrane region" description="Helical" evidence="1">
    <location>
        <begin position="144"/>
        <end position="166"/>
    </location>
</feature>
<organism evidence="2 3">
    <name type="scientific">Orchesella dallaii</name>
    <dbReference type="NCBI Taxonomy" id="48710"/>
    <lineage>
        <taxon>Eukaryota</taxon>
        <taxon>Metazoa</taxon>
        <taxon>Ecdysozoa</taxon>
        <taxon>Arthropoda</taxon>
        <taxon>Hexapoda</taxon>
        <taxon>Collembola</taxon>
        <taxon>Entomobryomorpha</taxon>
        <taxon>Entomobryoidea</taxon>
        <taxon>Orchesellidae</taxon>
        <taxon>Orchesellinae</taxon>
        <taxon>Orchesella</taxon>
    </lineage>
</organism>
<dbReference type="EMBL" id="CAXLJM020000001">
    <property type="protein sequence ID" value="CAL8067934.1"/>
    <property type="molecule type" value="Genomic_DNA"/>
</dbReference>
<feature type="transmembrane region" description="Helical" evidence="1">
    <location>
        <begin position="288"/>
        <end position="315"/>
    </location>
</feature>
<feature type="transmembrane region" description="Helical" evidence="1">
    <location>
        <begin position="195"/>
        <end position="216"/>
    </location>
</feature>
<protein>
    <recommendedName>
        <fullName evidence="4">Gustatory receptor</fullName>
    </recommendedName>
</protein>
<name>A0ABP1PKL0_9HEXA</name>
<sequence length="391" mass="44807">MENFVTEVEPLFDLFLKHSSKHKSITVKWDPKLKIMTALSDSKLKIQRYKSYCYNVSIVTILIQILTHDLIPPRKKGSEDIFAQMLQAYAFIALSVTLAQEKVSNHRTSELITYVNGLFSVTNEPASKKQKDQLKPNTIQKINILYAWGLFIFLNITPAAFISLHWNNPCKGAILAWRVLPECYIDESVELGYKFLLQLFMGTTKFGLLFLNFLIYTHGLTDSRFKETNSTKVANTLAYRKLQLLTTFSNLILQNSLLSVVLGTMYCVSVSITVLIQLELTSKNLLPIAYFAFLGWNCILFLTLSVGGPMVTIYLESKQFLLNCKRHCWYLGKKFVTPEQRLTKRWLQKFYKSCPPIKFKLGGSNFLEELTSLKCVDCAIQITIQILLLTK</sequence>
<comment type="caution">
    <text evidence="2">The sequence shown here is derived from an EMBL/GenBank/DDBJ whole genome shotgun (WGS) entry which is preliminary data.</text>
</comment>
<reference evidence="2 3" key="1">
    <citation type="submission" date="2024-08" db="EMBL/GenBank/DDBJ databases">
        <authorList>
            <person name="Cucini C."/>
            <person name="Frati F."/>
        </authorList>
    </citation>
    <scope>NUCLEOTIDE SEQUENCE [LARGE SCALE GENOMIC DNA]</scope>
</reference>
<keyword evidence="3" id="KW-1185">Reference proteome</keyword>
<keyword evidence="1" id="KW-0812">Transmembrane</keyword>
<feature type="transmembrane region" description="Helical" evidence="1">
    <location>
        <begin position="52"/>
        <end position="69"/>
    </location>
</feature>
<evidence type="ECO:0000256" key="1">
    <source>
        <dbReference type="SAM" id="Phobius"/>
    </source>
</evidence>